<reference evidence="13" key="1">
    <citation type="submission" date="2024-07" db="EMBL/GenBank/DDBJ databases">
        <title>Two chromosome-level genome assemblies of Korean endemic species Abeliophyllum distichum and Forsythia ovata (Oleaceae).</title>
        <authorList>
            <person name="Jang H."/>
        </authorList>
    </citation>
    <scope>NUCLEOTIDE SEQUENCE [LARGE SCALE GENOMIC DNA]</scope>
</reference>
<dbReference type="AlphaFoldDB" id="A0ABD1P1K9"/>
<keyword evidence="8 10" id="KW-0472">Membrane</keyword>
<keyword evidence="7 10" id="KW-1133">Transmembrane helix</keyword>
<organism evidence="12 13">
    <name type="scientific">Forsythia ovata</name>
    <dbReference type="NCBI Taxonomy" id="205694"/>
    <lineage>
        <taxon>Eukaryota</taxon>
        <taxon>Viridiplantae</taxon>
        <taxon>Streptophyta</taxon>
        <taxon>Embryophyta</taxon>
        <taxon>Tracheophyta</taxon>
        <taxon>Spermatophyta</taxon>
        <taxon>Magnoliopsida</taxon>
        <taxon>eudicotyledons</taxon>
        <taxon>Gunneridae</taxon>
        <taxon>Pentapetalae</taxon>
        <taxon>asterids</taxon>
        <taxon>lamiids</taxon>
        <taxon>Lamiales</taxon>
        <taxon>Oleaceae</taxon>
        <taxon>Forsythieae</taxon>
        <taxon>Forsythia</taxon>
    </lineage>
</organism>
<evidence type="ECO:0000256" key="3">
    <source>
        <dbReference type="ARBA" id="ARBA00022614"/>
    </source>
</evidence>
<dbReference type="GO" id="GO:0016020">
    <property type="term" value="C:membrane"/>
    <property type="evidence" value="ECO:0007669"/>
    <property type="project" value="UniProtKB-SubCell"/>
</dbReference>
<dbReference type="PANTHER" id="PTHR48007:SF47">
    <property type="entry name" value="PROTEIN KINASE DOMAIN-CONTAINING PROTEIN"/>
    <property type="match status" value="1"/>
</dbReference>
<name>A0ABD1P1K9_9LAMI</name>
<evidence type="ECO:0000256" key="8">
    <source>
        <dbReference type="ARBA" id="ARBA00023136"/>
    </source>
</evidence>
<evidence type="ECO:0000256" key="6">
    <source>
        <dbReference type="ARBA" id="ARBA00022737"/>
    </source>
</evidence>
<sequence length="785" mass="85408">MSCSTRSNNQLFFRSFSLIFLFLLVPALGLNLDGSLLLSFKYSILSDPLSVLDNWNYSDDTPCLWTGVTCAQIETSTGALDMFRVISLVLPNSKLLGTIPEDLGFIQHLQSLDLSNNFLNGTLPSSLFNASELHVLSLSKNSISGGLQEFTGGGNSLKVLNVSENALAGNIPKSLTSLRNLTVVSLRSNYFSGLVPGGVQYIEVLDLSSNLFNGSLPVEFGGQNLRYFNLSSNRISGLVPSDFAKKIPANATIDLSFNNLTGEIPEAMALSNQKTDSYAGNLDLCGKPLKKLCTIPSTLSNPPNVSTNTSPPAIAAIPQTIGSTPLPNSPRTSSNAAQGPPEHGLKPGAIAGIAIGDLAGIGVLAIVILYVYQLKKKKKADSADRETPIANAHQFKKDSEPPVEKEARNVSTWSCLSIANGEETSEATGSDSDDYNNSHVIDDQVDNEKQQIVKNKNPRSLVMVDGETELELETLLKASAYILGSSGAGIVYKAVLQDGTSFAVRRIGESGVEKLKEFENQVKIIAKLRHPNLVPVRGFYWGDDEKLVIYDYISNGSLANAGYRKTGTSPYHLPFEVRLKIAKGVARGLTYIHEKKHVHGNIKPSNILLTEEMEPVISDIRLHLLIYGKHSHKSDSSARHFGSKRATSSHDNIHDHQSVNGSPYIAPVGFVGCTSPYHAPESLKNLKPNPKWDVYSFGILLLELITGKVFSDRELSQWTTDLVVHDPNRVLRMADMAIRGDVAIREEATLSWFKLGFSCASLIPQKRPSMKDALHVLEKIPCSSH</sequence>
<evidence type="ECO:0000256" key="2">
    <source>
        <dbReference type="ARBA" id="ARBA00022553"/>
    </source>
</evidence>
<proteinExistence type="predicted"/>
<feature type="compositionally biased region" description="Polar residues" evidence="9">
    <location>
        <begin position="320"/>
        <end position="337"/>
    </location>
</feature>
<dbReference type="EMBL" id="JBFOLJ010000036">
    <property type="protein sequence ID" value="KAL2457775.1"/>
    <property type="molecule type" value="Genomic_DNA"/>
</dbReference>
<feature type="region of interest" description="Disordered" evidence="9">
    <location>
        <begin position="302"/>
        <end position="343"/>
    </location>
</feature>
<feature type="region of interest" description="Disordered" evidence="9">
    <location>
        <begin position="633"/>
        <end position="656"/>
    </location>
</feature>
<dbReference type="PROSITE" id="PS50011">
    <property type="entry name" value="PROTEIN_KINASE_DOM"/>
    <property type="match status" value="1"/>
</dbReference>
<comment type="caution">
    <text evidence="12">The sequence shown here is derived from an EMBL/GenBank/DDBJ whole genome shotgun (WGS) entry which is preliminary data.</text>
</comment>
<dbReference type="InterPro" id="IPR013210">
    <property type="entry name" value="LRR_N_plant-typ"/>
</dbReference>
<dbReference type="SUPFAM" id="SSF52058">
    <property type="entry name" value="L domain-like"/>
    <property type="match status" value="1"/>
</dbReference>
<evidence type="ECO:0000256" key="10">
    <source>
        <dbReference type="SAM" id="Phobius"/>
    </source>
</evidence>
<dbReference type="InterPro" id="IPR001611">
    <property type="entry name" value="Leu-rich_rpt"/>
</dbReference>
<evidence type="ECO:0000256" key="5">
    <source>
        <dbReference type="ARBA" id="ARBA00022729"/>
    </source>
</evidence>
<evidence type="ECO:0000256" key="1">
    <source>
        <dbReference type="ARBA" id="ARBA00004167"/>
    </source>
</evidence>
<evidence type="ECO:0000313" key="12">
    <source>
        <dbReference type="EMBL" id="KAL2457775.1"/>
    </source>
</evidence>
<accession>A0ABD1P1K9</accession>
<dbReference type="SUPFAM" id="SSF56112">
    <property type="entry name" value="Protein kinase-like (PK-like)"/>
    <property type="match status" value="1"/>
</dbReference>
<dbReference type="Gene3D" id="3.30.200.20">
    <property type="entry name" value="Phosphorylase Kinase, domain 1"/>
    <property type="match status" value="1"/>
</dbReference>
<dbReference type="InterPro" id="IPR032675">
    <property type="entry name" value="LRR_dom_sf"/>
</dbReference>
<protein>
    <submittedName>
        <fullName evidence="12">LRR receptor-like serine/threonine-protein kinase</fullName>
    </submittedName>
</protein>
<dbReference type="FunFam" id="3.80.10.10:FF:000722">
    <property type="entry name" value="Leucine-rich repeat receptor-like protein kinase"/>
    <property type="match status" value="1"/>
</dbReference>
<gene>
    <name evidence="12" type="ORF">Fot_56112</name>
</gene>
<evidence type="ECO:0000256" key="7">
    <source>
        <dbReference type="ARBA" id="ARBA00022989"/>
    </source>
</evidence>
<keyword evidence="3" id="KW-0433">Leucine-rich repeat</keyword>
<dbReference type="InterPro" id="IPR046959">
    <property type="entry name" value="PRK1-6/SRF4-like"/>
</dbReference>
<keyword evidence="6" id="KW-0677">Repeat</keyword>
<keyword evidence="4 10" id="KW-0812">Transmembrane</keyword>
<keyword evidence="2" id="KW-0597">Phosphoprotein</keyword>
<dbReference type="Gene3D" id="3.80.10.10">
    <property type="entry name" value="Ribonuclease Inhibitor"/>
    <property type="match status" value="2"/>
</dbReference>
<feature type="domain" description="Protein kinase" evidence="11">
    <location>
        <begin position="477"/>
        <end position="785"/>
    </location>
</feature>
<dbReference type="Pfam" id="PF00560">
    <property type="entry name" value="LRR_1"/>
    <property type="match status" value="4"/>
</dbReference>
<dbReference type="PANTHER" id="PTHR48007">
    <property type="entry name" value="LEUCINE-RICH REPEAT RECEPTOR-LIKE PROTEIN KINASE PXC1"/>
    <property type="match status" value="1"/>
</dbReference>
<dbReference type="Proteomes" id="UP001604277">
    <property type="component" value="Unassembled WGS sequence"/>
</dbReference>
<dbReference type="Gene3D" id="1.10.510.10">
    <property type="entry name" value="Transferase(Phosphotransferase) domain 1"/>
    <property type="match status" value="1"/>
</dbReference>
<dbReference type="PROSITE" id="PS51450">
    <property type="entry name" value="LRR"/>
    <property type="match status" value="1"/>
</dbReference>
<comment type="subcellular location">
    <subcellularLocation>
        <location evidence="1">Membrane</location>
        <topology evidence="1">Single-pass membrane protein</topology>
    </subcellularLocation>
</comment>
<evidence type="ECO:0000256" key="9">
    <source>
        <dbReference type="SAM" id="MobiDB-lite"/>
    </source>
</evidence>
<evidence type="ECO:0000313" key="13">
    <source>
        <dbReference type="Proteomes" id="UP001604277"/>
    </source>
</evidence>
<evidence type="ECO:0000259" key="11">
    <source>
        <dbReference type="PROSITE" id="PS50011"/>
    </source>
</evidence>
<feature type="transmembrane region" description="Helical" evidence="10">
    <location>
        <begin position="349"/>
        <end position="372"/>
    </location>
</feature>
<dbReference type="InterPro" id="IPR000719">
    <property type="entry name" value="Prot_kinase_dom"/>
</dbReference>
<dbReference type="Pfam" id="PF08263">
    <property type="entry name" value="LRRNT_2"/>
    <property type="match status" value="1"/>
</dbReference>
<dbReference type="FunFam" id="3.80.10.10:FF:000400">
    <property type="entry name" value="Nuclear pore complex protein NUP107"/>
    <property type="match status" value="1"/>
</dbReference>
<evidence type="ECO:0000256" key="4">
    <source>
        <dbReference type="ARBA" id="ARBA00022692"/>
    </source>
</evidence>
<keyword evidence="13" id="KW-1185">Reference proteome</keyword>
<feature type="compositionally biased region" description="Basic and acidic residues" evidence="9">
    <location>
        <begin position="395"/>
        <end position="407"/>
    </location>
</feature>
<feature type="compositionally biased region" description="Low complexity" evidence="9">
    <location>
        <begin position="302"/>
        <end position="312"/>
    </location>
</feature>
<dbReference type="InterPro" id="IPR011009">
    <property type="entry name" value="Kinase-like_dom_sf"/>
</dbReference>
<feature type="region of interest" description="Disordered" evidence="9">
    <location>
        <begin position="381"/>
        <end position="407"/>
    </location>
</feature>
<keyword evidence="5" id="KW-0732">Signal</keyword>
<dbReference type="Pfam" id="PF00069">
    <property type="entry name" value="Pkinase"/>
    <property type="match status" value="1"/>
</dbReference>